<proteinExistence type="predicted"/>
<dbReference type="EMBL" id="KI393807">
    <property type="protein sequence ID" value="ERN07252.1"/>
    <property type="molecule type" value="Genomic_DNA"/>
</dbReference>
<organism evidence="2 3">
    <name type="scientific">Amborella trichopoda</name>
    <dbReference type="NCBI Taxonomy" id="13333"/>
    <lineage>
        <taxon>Eukaryota</taxon>
        <taxon>Viridiplantae</taxon>
        <taxon>Streptophyta</taxon>
        <taxon>Embryophyta</taxon>
        <taxon>Tracheophyta</taxon>
        <taxon>Spermatophyta</taxon>
        <taxon>Magnoliopsida</taxon>
        <taxon>Amborellales</taxon>
        <taxon>Amborellaceae</taxon>
        <taxon>Amborella</taxon>
    </lineage>
</organism>
<keyword evidence="3" id="KW-1185">Reference proteome</keyword>
<evidence type="ECO:0000256" key="1">
    <source>
        <dbReference type="SAM" id="SignalP"/>
    </source>
</evidence>
<feature type="signal peptide" evidence="1">
    <location>
        <begin position="1"/>
        <end position="19"/>
    </location>
</feature>
<reference evidence="3" key="1">
    <citation type="journal article" date="2013" name="Science">
        <title>The Amborella genome and the evolution of flowering plants.</title>
        <authorList>
            <consortium name="Amborella Genome Project"/>
        </authorList>
    </citation>
    <scope>NUCLEOTIDE SEQUENCE [LARGE SCALE GENOMIC DNA]</scope>
</reference>
<protein>
    <submittedName>
        <fullName evidence="2">Uncharacterized protein</fullName>
    </submittedName>
</protein>
<accession>W1PBH4</accession>
<evidence type="ECO:0000313" key="3">
    <source>
        <dbReference type="Proteomes" id="UP000017836"/>
    </source>
</evidence>
<dbReference type="HOGENOM" id="CLU_1356299_0_0_1"/>
<evidence type="ECO:0000313" key="2">
    <source>
        <dbReference type="EMBL" id="ERN07252.1"/>
    </source>
</evidence>
<gene>
    <name evidence="2" type="ORF">AMTR_s00019p00195510</name>
</gene>
<dbReference type="AlphaFoldDB" id="W1PBH4"/>
<feature type="chain" id="PRO_5004807348" evidence="1">
    <location>
        <begin position="20"/>
        <end position="202"/>
    </location>
</feature>
<dbReference type="Proteomes" id="UP000017836">
    <property type="component" value="Unassembled WGS sequence"/>
</dbReference>
<sequence length="202" mass="22442">MGVPLLLFLFFLSPNPTGYDPLPSPQLSPSPLPSPQLFPPTTSALQLSPNPTTLAPQLSLNLTTLAPQLYLNHTTSAPLFFPELQERNPIVFSPQLPDIMETINPTVVVPDIIKRIIDAFVPQFHNITKNIVGVLDINIWVGLIHSFSNLLPTTFPNLLPTRATIFVPSKPTLFPLIHPEDIGHLNPHFFDMMSFHTTSRIC</sequence>
<dbReference type="Gramene" id="ERN07252">
    <property type="protein sequence ID" value="ERN07252"/>
    <property type="gene ID" value="AMTR_s00019p00195510"/>
</dbReference>
<name>W1PBH4_AMBTC</name>
<keyword evidence="1" id="KW-0732">Signal</keyword>